<proteinExistence type="predicted"/>
<dbReference type="InterPro" id="IPR040677">
    <property type="entry name" value="LPD7"/>
</dbReference>
<organism evidence="3 4">
    <name type="scientific">Roseospira navarrensis</name>
    <dbReference type="NCBI Taxonomy" id="140058"/>
    <lineage>
        <taxon>Bacteria</taxon>
        <taxon>Pseudomonadati</taxon>
        <taxon>Pseudomonadota</taxon>
        <taxon>Alphaproteobacteria</taxon>
        <taxon>Rhodospirillales</taxon>
        <taxon>Rhodospirillaceae</taxon>
        <taxon>Roseospira</taxon>
    </lineage>
</organism>
<dbReference type="OrthoDB" id="5351104at2"/>
<comment type="caution">
    <text evidence="3">The sequence shown here is derived from an EMBL/GenBank/DDBJ whole genome shotgun (WGS) entry which is preliminary data.</text>
</comment>
<accession>A0A7X2D522</accession>
<protein>
    <recommendedName>
        <fullName evidence="2">Large polyvalent protein-associated domain-containing protein</fullName>
    </recommendedName>
</protein>
<feature type="compositionally biased region" description="Basic and acidic residues" evidence="1">
    <location>
        <begin position="385"/>
        <end position="420"/>
    </location>
</feature>
<feature type="compositionally biased region" description="Basic and acidic residues" evidence="1">
    <location>
        <begin position="571"/>
        <end position="618"/>
    </location>
</feature>
<dbReference type="EMBL" id="WIVE01000119">
    <property type="protein sequence ID" value="MQX38528.1"/>
    <property type="molecule type" value="Genomic_DNA"/>
</dbReference>
<dbReference type="Proteomes" id="UP000434582">
    <property type="component" value="Unassembled WGS sequence"/>
</dbReference>
<feature type="region of interest" description="Disordered" evidence="1">
    <location>
        <begin position="368"/>
        <end position="432"/>
    </location>
</feature>
<sequence length="691" mass="75370">MMVMWSRHTGVDDASGRGVVSYMHDPVVMKPGPDGRGVHAITRDPPPEVLRGDAGRVRLAIQATPFKHRYSSCVLSFASDDIDVAAFNAGDPTLRRQVDEVTRRFEDTAFPGIPEADRPATYWTTHTHTGRLELNFVAPRAVLTGSGAIRSLNPNPPGTQNRQTWDAFRDVFNRRHGWADPDDPARRRLVSVPAWKAKASAEALRAGQAADKDAREILADWAWEGIEAGLITCRGDLLHHFEEAGYHVYRTGKEYVTIGEPGAAPRDRLRLRGPLFAASFDQVAALAGVVRPGAAGAAGPAGRTVDEAQGRLDRLVQARARFNRSRYGFEAGDAEPDDRVQHTEDALALDRPADDLRAHLSRSLGADGVLVGSDHDPVPGAHGPSGRDSRDAGADHPLDTGDRAARHPRPDRSGDADRVEGHRRHMDAGGAIAPSATRRTAFKARLWSTLYPCTLPPEIAARVRWIDVESRSVRLAGGVVVQDHGPRITTTGVVPEAIRLMMLEARAKGWTHIQLTGSDPFKDAAAREAVRQGLTVSNPEVAATVADETGRLTAPGPASQPSTRRTAPAPETRHDPNPDRHGTRAAEHGGPDGDRRRRARRAADAADQRFDRTARDADRRLRAAGRSLQRGHRVLTERRVAELDAFKTDIDLRRFAAHLGYAEDVRASDRNHTVMRNGDHKLIIGINAKAV</sequence>
<gene>
    <name evidence="3" type="ORF">GHC57_18610</name>
</gene>
<keyword evidence="4" id="KW-1185">Reference proteome</keyword>
<dbReference type="AlphaFoldDB" id="A0A7X2D522"/>
<feature type="region of interest" description="Disordered" evidence="1">
    <location>
        <begin position="540"/>
        <end position="618"/>
    </location>
</feature>
<name>A0A7X2D522_9PROT</name>
<reference evidence="3 4" key="1">
    <citation type="submission" date="2019-10" db="EMBL/GenBank/DDBJ databases">
        <title>Draft whole-genome sequence of the purple nonsulfur photosynthetic bacterium Roseospira navarrensis DSM 15114.</title>
        <authorList>
            <person name="Kyndt J.A."/>
            <person name="Meyer T.E."/>
        </authorList>
    </citation>
    <scope>NUCLEOTIDE SEQUENCE [LARGE SCALE GENOMIC DNA]</scope>
    <source>
        <strain evidence="3 4">DSM 15114</strain>
    </source>
</reference>
<dbReference type="RefSeq" id="WP_153347086.1">
    <property type="nucleotide sequence ID" value="NZ_WIVE01000119.1"/>
</dbReference>
<evidence type="ECO:0000313" key="4">
    <source>
        <dbReference type="Proteomes" id="UP000434582"/>
    </source>
</evidence>
<evidence type="ECO:0000313" key="3">
    <source>
        <dbReference type="EMBL" id="MQX38528.1"/>
    </source>
</evidence>
<evidence type="ECO:0000256" key="1">
    <source>
        <dbReference type="SAM" id="MobiDB-lite"/>
    </source>
</evidence>
<dbReference type="Pfam" id="PF18821">
    <property type="entry name" value="LPD7"/>
    <property type="match status" value="1"/>
</dbReference>
<feature type="domain" description="Large polyvalent protein-associated" evidence="2">
    <location>
        <begin position="473"/>
        <end position="544"/>
    </location>
</feature>
<evidence type="ECO:0000259" key="2">
    <source>
        <dbReference type="Pfam" id="PF18821"/>
    </source>
</evidence>